<feature type="compositionally biased region" description="Low complexity" evidence="1">
    <location>
        <begin position="138"/>
        <end position="155"/>
    </location>
</feature>
<dbReference type="EMBL" id="JAAAUY010000002">
    <property type="protein sequence ID" value="KAF9338372.1"/>
    <property type="molecule type" value="Genomic_DNA"/>
</dbReference>
<feature type="domain" description="Late embryogenesis abundant protein LEA-2 subgroup" evidence="3">
    <location>
        <begin position="273"/>
        <end position="376"/>
    </location>
</feature>
<accession>A0A9P5STN3</accession>
<evidence type="ECO:0000256" key="1">
    <source>
        <dbReference type="SAM" id="MobiDB-lite"/>
    </source>
</evidence>
<feature type="region of interest" description="Disordered" evidence="1">
    <location>
        <begin position="122"/>
        <end position="188"/>
    </location>
</feature>
<dbReference type="Proteomes" id="UP000696485">
    <property type="component" value="Unassembled WGS sequence"/>
</dbReference>
<protein>
    <recommendedName>
        <fullName evidence="3">Late embryogenesis abundant protein LEA-2 subgroup domain-containing protein</fullName>
    </recommendedName>
</protein>
<feature type="transmembrane region" description="Helical" evidence="2">
    <location>
        <begin position="214"/>
        <end position="239"/>
    </location>
</feature>
<evidence type="ECO:0000313" key="5">
    <source>
        <dbReference type="Proteomes" id="UP000696485"/>
    </source>
</evidence>
<feature type="compositionally biased region" description="Polar residues" evidence="1">
    <location>
        <begin position="1"/>
        <end position="12"/>
    </location>
</feature>
<sequence>MAYYNNNATSPRQGFASPPIAPRSTKPVNYISSPFDDDPVPPPAASSYQPPYSNNQYEKNEPYNPDYMTSSQRSNSYNQPQHSTQEHSLSPRQSEKHLATGAGAGAAGEAYAMQHLSAAHDGGQRGYDNYHGNPYSHNNNMNKDSYSNNQNYYNGYDEDRPSLSNDTAPMRPLSDQETSDGIARSKTGVSRVKYDTREKSKYLRCFPCIRSTCGRFTCCICLFLLLAIIALAVVIFTVFKLPTVNYKGTDGEPQFLINQGSTTFGVNLTAIIEVVNPNPIGFHFESIVATAYYPVAGYTKSIGGGQAMNVDFPKKSTTQLKFPIVASYNRADDKGLVVIADILSRCGKTGGQESGLTINYDLKLTIKIIGITISPTIKNQHSNFACPPNINDIANGLSLR</sequence>
<dbReference type="Pfam" id="PF03168">
    <property type="entry name" value="LEA_2"/>
    <property type="match status" value="1"/>
</dbReference>
<name>A0A9P5STN3_9FUNG</name>
<evidence type="ECO:0000259" key="3">
    <source>
        <dbReference type="Pfam" id="PF03168"/>
    </source>
</evidence>
<reference evidence="4" key="1">
    <citation type="journal article" date="2020" name="Fungal Divers.">
        <title>Resolving the Mortierellaceae phylogeny through synthesis of multi-gene phylogenetics and phylogenomics.</title>
        <authorList>
            <person name="Vandepol N."/>
            <person name="Liber J."/>
            <person name="Desiro A."/>
            <person name="Na H."/>
            <person name="Kennedy M."/>
            <person name="Barry K."/>
            <person name="Grigoriev I.V."/>
            <person name="Miller A.N."/>
            <person name="O'Donnell K."/>
            <person name="Stajich J.E."/>
            <person name="Bonito G."/>
        </authorList>
    </citation>
    <scope>NUCLEOTIDE SEQUENCE</scope>
    <source>
        <strain evidence="4">NVP1</strain>
    </source>
</reference>
<dbReference type="InterPro" id="IPR004864">
    <property type="entry name" value="LEA_2"/>
</dbReference>
<dbReference type="Gene3D" id="2.60.40.1820">
    <property type="match status" value="1"/>
</dbReference>
<evidence type="ECO:0000256" key="2">
    <source>
        <dbReference type="SAM" id="Phobius"/>
    </source>
</evidence>
<feature type="compositionally biased region" description="Polar residues" evidence="1">
    <location>
        <begin position="67"/>
        <end position="92"/>
    </location>
</feature>
<comment type="caution">
    <text evidence="4">The sequence shown here is derived from an EMBL/GenBank/DDBJ whole genome shotgun (WGS) entry which is preliminary data.</text>
</comment>
<evidence type="ECO:0000313" key="4">
    <source>
        <dbReference type="EMBL" id="KAF9338372.1"/>
    </source>
</evidence>
<keyword evidence="2" id="KW-0472">Membrane</keyword>
<dbReference type="AlphaFoldDB" id="A0A9P5STN3"/>
<feature type="region of interest" description="Disordered" evidence="1">
    <location>
        <begin position="1"/>
        <end position="102"/>
    </location>
</feature>
<gene>
    <name evidence="4" type="ORF">BG006_003539</name>
</gene>
<keyword evidence="2" id="KW-0812">Transmembrane</keyword>
<keyword evidence="5" id="KW-1185">Reference proteome</keyword>
<organism evidence="4 5">
    <name type="scientific">Podila minutissima</name>
    <dbReference type="NCBI Taxonomy" id="64525"/>
    <lineage>
        <taxon>Eukaryota</taxon>
        <taxon>Fungi</taxon>
        <taxon>Fungi incertae sedis</taxon>
        <taxon>Mucoromycota</taxon>
        <taxon>Mortierellomycotina</taxon>
        <taxon>Mortierellomycetes</taxon>
        <taxon>Mortierellales</taxon>
        <taxon>Mortierellaceae</taxon>
        <taxon>Podila</taxon>
    </lineage>
</organism>
<proteinExistence type="predicted"/>
<keyword evidence="2" id="KW-1133">Transmembrane helix</keyword>